<evidence type="ECO:0000256" key="3">
    <source>
        <dbReference type="ARBA" id="ARBA00022960"/>
    </source>
</evidence>
<dbReference type="RefSeq" id="WP_245788053.1">
    <property type="nucleotide sequence ID" value="NZ_FOKG01000001.1"/>
</dbReference>
<dbReference type="CDD" id="cd16913">
    <property type="entry name" value="YkuD_like"/>
    <property type="match status" value="1"/>
</dbReference>
<reference evidence="12" key="1">
    <citation type="submission" date="2016-10" db="EMBL/GenBank/DDBJ databases">
        <authorList>
            <person name="Varghese N."/>
            <person name="Submissions S."/>
        </authorList>
    </citation>
    <scope>NUCLEOTIDE SEQUENCE [LARGE SCALE GENOMIC DNA]</scope>
    <source>
        <strain evidence="12">CGMCC 4.3568</strain>
    </source>
</reference>
<dbReference type="Pfam" id="PF17964">
    <property type="entry name" value="Big_10"/>
    <property type="match status" value="1"/>
</dbReference>
<dbReference type="CDD" id="cd13432">
    <property type="entry name" value="LDT_IgD_like_2"/>
    <property type="match status" value="1"/>
</dbReference>
<dbReference type="FunFam" id="2.60.40.3780:FF:000001">
    <property type="entry name" value="L,D-transpeptidase 2"/>
    <property type="match status" value="1"/>
</dbReference>
<dbReference type="Pfam" id="PF03734">
    <property type="entry name" value="YkuD"/>
    <property type="match status" value="1"/>
</dbReference>
<sequence length="419" mass="45026">MFLSTASRHSVATGRTQRTHRRRKFRPSAATALLAALVFGLAACSGDSPESASPPAGNPAPAAPEAQVTAQPADGATDVAPADPVRVSVTEGTLDSVALTNPDGKQVKGETSEDNRSWTVTEPLGYGKTYTWSGRATAGDGAEVPITGSFTTVQPRQLLHAQLNVGDNKTYGIAMPISVTFRDAAGSPAKVTNKAAVEKALTVESTPSAEGSWGWLENDTAVHWRPKEYWTPHTTVKLTAKLYGLELAEGTYGKSDITADFEIGRSQIVKGNTQTHRMTVIRDGEKVADYPVSYGLDSDPGRVTRSGTHVVMSKHAKYFMNNPGYGYEDFEVDWAVRISNNGEFTHAAPWSVGDQGNRNVSHGCLNLSPQNAKEYFDSALTGDPVEIEGSTQKLGPKDGAYHDWTYSWDEWATKSALTS</sequence>
<dbReference type="PANTHER" id="PTHR30582">
    <property type="entry name" value="L,D-TRANSPEPTIDASE"/>
    <property type="match status" value="1"/>
</dbReference>
<dbReference type="PANTHER" id="PTHR30582:SF2">
    <property type="entry name" value="L,D-TRANSPEPTIDASE YCIB-RELATED"/>
    <property type="match status" value="1"/>
</dbReference>
<dbReference type="GO" id="GO:0016746">
    <property type="term" value="F:acyltransferase activity"/>
    <property type="evidence" value="ECO:0007669"/>
    <property type="project" value="UniProtKB-KW"/>
</dbReference>
<gene>
    <name evidence="11" type="ORF">SAMN05216266_101121</name>
</gene>
<dbReference type="GO" id="GO:0018104">
    <property type="term" value="P:peptidoglycan-protein cross-linking"/>
    <property type="evidence" value="ECO:0007669"/>
    <property type="project" value="TreeGrafter"/>
</dbReference>
<feature type="active site" description="Proton donor/acceptor" evidence="8">
    <location>
        <position position="346"/>
    </location>
</feature>
<dbReference type="GO" id="GO:0071972">
    <property type="term" value="F:peptidoglycan L,D-transpeptidase activity"/>
    <property type="evidence" value="ECO:0007669"/>
    <property type="project" value="TreeGrafter"/>
</dbReference>
<keyword evidence="4 8" id="KW-0573">Peptidoglycan synthesis</keyword>
<evidence type="ECO:0000256" key="9">
    <source>
        <dbReference type="SAM" id="MobiDB-lite"/>
    </source>
</evidence>
<keyword evidence="2" id="KW-0808">Transferase</keyword>
<comment type="pathway">
    <text evidence="1 8">Cell wall biogenesis; peptidoglycan biosynthesis.</text>
</comment>
<evidence type="ECO:0000256" key="5">
    <source>
        <dbReference type="ARBA" id="ARBA00023315"/>
    </source>
</evidence>
<organism evidence="11 12">
    <name type="scientific">Amycolatopsis marina</name>
    <dbReference type="NCBI Taxonomy" id="490629"/>
    <lineage>
        <taxon>Bacteria</taxon>
        <taxon>Bacillati</taxon>
        <taxon>Actinomycetota</taxon>
        <taxon>Actinomycetes</taxon>
        <taxon>Pseudonocardiales</taxon>
        <taxon>Pseudonocardiaceae</taxon>
        <taxon>Amycolatopsis</taxon>
    </lineage>
</organism>
<feature type="region of interest" description="Disordered" evidence="9">
    <location>
        <begin position="45"/>
        <end position="120"/>
    </location>
</feature>
<keyword evidence="3 8" id="KW-0133">Cell shape</keyword>
<feature type="compositionally biased region" description="Basic residues" evidence="9">
    <location>
        <begin position="17"/>
        <end position="26"/>
    </location>
</feature>
<feature type="compositionally biased region" description="Basic and acidic residues" evidence="9">
    <location>
        <begin position="105"/>
        <end position="116"/>
    </location>
</feature>
<feature type="compositionally biased region" description="Polar residues" evidence="9">
    <location>
        <begin position="1"/>
        <end position="10"/>
    </location>
</feature>
<evidence type="ECO:0000256" key="4">
    <source>
        <dbReference type="ARBA" id="ARBA00022984"/>
    </source>
</evidence>
<keyword evidence="11" id="KW-0449">Lipoprotein</keyword>
<dbReference type="InterPro" id="IPR050979">
    <property type="entry name" value="LD-transpeptidase"/>
</dbReference>
<name>A0A1I0VCQ1_9PSEU</name>
<dbReference type="Gene3D" id="2.60.40.3710">
    <property type="match status" value="1"/>
</dbReference>
<dbReference type="Proteomes" id="UP000243799">
    <property type="component" value="Unassembled WGS sequence"/>
</dbReference>
<feature type="region of interest" description="Disordered" evidence="9">
    <location>
        <begin position="1"/>
        <end position="26"/>
    </location>
</feature>
<dbReference type="GO" id="GO:0005576">
    <property type="term" value="C:extracellular region"/>
    <property type="evidence" value="ECO:0007669"/>
    <property type="project" value="TreeGrafter"/>
</dbReference>
<keyword evidence="12" id="KW-1185">Reference proteome</keyword>
<evidence type="ECO:0000256" key="6">
    <source>
        <dbReference type="ARBA" id="ARBA00023316"/>
    </source>
</evidence>
<dbReference type="UniPathway" id="UPA00219"/>
<keyword evidence="6 8" id="KW-0961">Cell wall biogenesis/degradation</keyword>
<keyword evidence="5" id="KW-0012">Acyltransferase</keyword>
<feature type="active site" description="Nucleophile" evidence="8">
    <location>
        <position position="364"/>
    </location>
</feature>
<feature type="compositionally biased region" description="Low complexity" evidence="9">
    <location>
        <begin position="45"/>
        <end position="55"/>
    </location>
</feature>
<dbReference type="InterPro" id="IPR038063">
    <property type="entry name" value="Transpep_catalytic_dom"/>
</dbReference>
<dbReference type="InterPro" id="IPR041280">
    <property type="entry name" value="Big_10"/>
</dbReference>
<evidence type="ECO:0000256" key="2">
    <source>
        <dbReference type="ARBA" id="ARBA00022679"/>
    </source>
</evidence>
<evidence type="ECO:0000256" key="1">
    <source>
        <dbReference type="ARBA" id="ARBA00004752"/>
    </source>
</evidence>
<dbReference type="PROSITE" id="PS52029">
    <property type="entry name" value="LD_TPASE"/>
    <property type="match status" value="1"/>
</dbReference>
<accession>A0A1I0VCQ1</accession>
<dbReference type="EMBL" id="FOKG01000001">
    <property type="protein sequence ID" value="SFA73366.1"/>
    <property type="molecule type" value="Genomic_DNA"/>
</dbReference>
<dbReference type="GO" id="GO:0008360">
    <property type="term" value="P:regulation of cell shape"/>
    <property type="evidence" value="ECO:0007669"/>
    <property type="project" value="UniProtKB-UniRule"/>
</dbReference>
<evidence type="ECO:0000256" key="7">
    <source>
        <dbReference type="ARBA" id="ARBA00060592"/>
    </source>
</evidence>
<evidence type="ECO:0000313" key="12">
    <source>
        <dbReference type="Proteomes" id="UP000243799"/>
    </source>
</evidence>
<comment type="pathway">
    <text evidence="7">Glycan biosynthesis.</text>
</comment>
<dbReference type="AlphaFoldDB" id="A0A1I0VCQ1"/>
<dbReference type="Gene3D" id="2.40.440.10">
    <property type="entry name" value="L,D-transpeptidase catalytic domain-like"/>
    <property type="match status" value="1"/>
</dbReference>
<dbReference type="InterPro" id="IPR005490">
    <property type="entry name" value="LD_TPept_cat_dom"/>
</dbReference>
<evidence type="ECO:0000313" key="11">
    <source>
        <dbReference type="EMBL" id="SFA73366.1"/>
    </source>
</evidence>
<dbReference type="SUPFAM" id="SSF141523">
    <property type="entry name" value="L,D-transpeptidase catalytic domain-like"/>
    <property type="match status" value="1"/>
</dbReference>
<proteinExistence type="predicted"/>
<dbReference type="Gene3D" id="2.60.40.3780">
    <property type="match status" value="1"/>
</dbReference>
<dbReference type="GO" id="GO:0071555">
    <property type="term" value="P:cell wall organization"/>
    <property type="evidence" value="ECO:0007669"/>
    <property type="project" value="UniProtKB-UniRule"/>
</dbReference>
<evidence type="ECO:0000256" key="8">
    <source>
        <dbReference type="PROSITE-ProRule" id="PRU01373"/>
    </source>
</evidence>
<feature type="domain" description="L,D-TPase catalytic" evidence="10">
    <location>
        <begin position="267"/>
        <end position="388"/>
    </location>
</feature>
<protein>
    <submittedName>
        <fullName evidence="11">Lipoprotein-anchoring transpeptidase ErfK/SrfK</fullName>
    </submittedName>
</protein>
<dbReference type="STRING" id="490629.SAMN05216266_101121"/>
<evidence type="ECO:0000259" key="10">
    <source>
        <dbReference type="PROSITE" id="PS52029"/>
    </source>
</evidence>